<dbReference type="GO" id="GO:0005996">
    <property type="term" value="P:monosaccharide metabolic process"/>
    <property type="evidence" value="ECO:0007669"/>
    <property type="project" value="TreeGrafter"/>
</dbReference>
<keyword evidence="3" id="KW-1185">Reference proteome</keyword>
<sequence>MNVNKQRFSFKRSCAGSSRKTFAQKRTLLNTPNAVNKVSFKVENKSVLIVNTNGGGHANIGFWLSKTLASAKHDVTLCVVGEETDKKMQKAPFTYFEKDLKPMGVKTMWSNPADLKSNLSGAKFDIVCDNNGKDLDSVGPVAEFAKEAGAEQFFFVSSAGIYKPTPTPPHVEGDAVKETAGHAIVEKHLVDMKFPKGMASFRPQYLTGYGSNKDCEEYFFDRIQRGKPIVIPGSGDQFASVSHAEDLATMIASAVDNANAKDEIFNCVTQKGVTLRGMAEVCAKAMGKEATIVTYKEGSVEGVEAKKQFPFRVVHFYASSAKAMAKLGWEPKHPNLEATLKDRYAEYCASGRDKKEMTFELDEKVLATL</sequence>
<evidence type="ECO:0000259" key="1">
    <source>
        <dbReference type="Pfam" id="PF01370"/>
    </source>
</evidence>
<dbReference type="InterPro" id="IPR001509">
    <property type="entry name" value="Epimerase_deHydtase"/>
</dbReference>
<dbReference type="PANTHER" id="PTHR43725">
    <property type="entry name" value="UDP-GLUCOSE 4-EPIMERASE"/>
    <property type="match status" value="1"/>
</dbReference>
<dbReference type="Pfam" id="PF01370">
    <property type="entry name" value="Epimerase"/>
    <property type="match status" value="1"/>
</dbReference>
<dbReference type="FunFam" id="3.40.50.720:FF:000321">
    <property type="entry name" value="Chloroplast stem-loop binding protein of 41 kDa a, chloroplastic"/>
    <property type="match status" value="1"/>
</dbReference>
<evidence type="ECO:0000313" key="3">
    <source>
        <dbReference type="Proteomes" id="UP000198341"/>
    </source>
</evidence>
<reference evidence="2 3" key="1">
    <citation type="submission" date="2011-10" db="EMBL/GenBank/DDBJ databases">
        <authorList>
            <person name="Genoscope - CEA"/>
        </authorList>
    </citation>
    <scope>NUCLEOTIDE SEQUENCE [LARGE SCALE GENOMIC DNA]</scope>
    <source>
        <strain evidence="2 3">RCC 1105</strain>
    </source>
</reference>
<organism evidence="2 3">
    <name type="scientific">Bathycoccus prasinos</name>
    <dbReference type="NCBI Taxonomy" id="41875"/>
    <lineage>
        <taxon>Eukaryota</taxon>
        <taxon>Viridiplantae</taxon>
        <taxon>Chlorophyta</taxon>
        <taxon>Mamiellophyceae</taxon>
        <taxon>Mamiellales</taxon>
        <taxon>Bathycoccaceae</taxon>
        <taxon>Bathycoccus</taxon>
    </lineage>
</organism>
<gene>
    <name evidence="2" type="ORF">Bathy02g02210</name>
</gene>
<dbReference type="SUPFAM" id="SSF51735">
    <property type="entry name" value="NAD(P)-binding Rossmann-fold domains"/>
    <property type="match status" value="1"/>
</dbReference>
<proteinExistence type="predicted"/>
<evidence type="ECO:0000313" key="2">
    <source>
        <dbReference type="EMBL" id="CCO14919.1"/>
    </source>
</evidence>
<dbReference type="KEGG" id="bpg:Bathy02g02210"/>
<dbReference type="STRING" id="41875.K8EAZ5"/>
<dbReference type="RefSeq" id="XP_007514679.1">
    <property type="nucleotide sequence ID" value="XM_007514617.1"/>
</dbReference>
<dbReference type="eggNOG" id="ENOG502QUUA">
    <property type="taxonomic scope" value="Eukaryota"/>
</dbReference>
<dbReference type="Gene3D" id="3.40.50.720">
    <property type="entry name" value="NAD(P)-binding Rossmann-like Domain"/>
    <property type="match status" value="1"/>
</dbReference>
<feature type="domain" description="NAD-dependent epimerase/dehydratase" evidence="1">
    <location>
        <begin position="139"/>
        <end position="266"/>
    </location>
</feature>
<dbReference type="Proteomes" id="UP000198341">
    <property type="component" value="Chromosome 2"/>
</dbReference>
<dbReference type="AlphaFoldDB" id="K8EAZ5"/>
<dbReference type="PANTHER" id="PTHR43725:SF6">
    <property type="entry name" value="CHLOROPLAST STEM-LOOP BINDING PROTEIN OF 41 KDA A, CHLOROPLASTIC"/>
    <property type="match status" value="1"/>
</dbReference>
<accession>K8EAZ5</accession>
<dbReference type="InterPro" id="IPR036291">
    <property type="entry name" value="NAD(P)-bd_dom_sf"/>
</dbReference>
<dbReference type="OrthoDB" id="419598at2759"/>
<dbReference type="GeneID" id="19017335"/>
<dbReference type="GO" id="GO:0003978">
    <property type="term" value="F:UDP-glucose 4-epimerase activity"/>
    <property type="evidence" value="ECO:0007669"/>
    <property type="project" value="TreeGrafter"/>
</dbReference>
<name>K8EAZ5_9CHLO</name>
<protein>
    <recommendedName>
        <fullName evidence="1">NAD-dependent epimerase/dehydratase domain-containing protein</fullName>
    </recommendedName>
</protein>
<dbReference type="GO" id="GO:0005829">
    <property type="term" value="C:cytosol"/>
    <property type="evidence" value="ECO:0007669"/>
    <property type="project" value="TreeGrafter"/>
</dbReference>
<dbReference type="EMBL" id="FO082277">
    <property type="protein sequence ID" value="CCO14919.1"/>
    <property type="molecule type" value="Genomic_DNA"/>
</dbReference>